<keyword evidence="3" id="KW-1185">Reference proteome</keyword>
<evidence type="ECO:0000313" key="2">
    <source>
        <dbReference type="EMBL" id="GAA1716120.1"/>
    </source>
</evidence>
<evidence type="ECO:0000256" key="1">
    <source>
        <dbReference type="SAM" id="MobiDB-lite"/>
    </source>
</evidence>
<comment type="caution">
    <text evidence="2">The sequence shown here is derived from an EMBL/GenBank/DDBJ whole genome shotgun (WGS) entry which is preliminary data.</text>
</comment>
<feature type="region of interest" description="Disordered" evidence="1">
    <location>
        <begin position="158"/>
        <end position="195"/>
    </location>
</feature>
<sequence>MRTRSGGSLFGWRGALLVAAALLLGAGIGWALNGLILAGGADPAPMPSPSPAQSAQDGHLTFLVLSFGCGLTAASGTHAEGQPDGQFCEVRLRVDNHDPDFHTYESKIQLLAGVPSGSKPDFFAMAIRRQLDTVQIGGHDAIEVELWYDIPKTARPTGLHLSGDNDPVGFRGDGPSLHKPGGVLVRMGPEDRSPK</sequence>
<proteinExistence type="predicted"/>
<accession>A0ABP4V1L6</accession>
<dbReference type="Proteomes" id="UP001500618">
    <property type="component" value="Unassembled WGS sequence"/>
</dbReference>
<organism evidence="2 3">
    <name type="scientific">Fodinicola feengrottensis</name>
    <dbReference type="NCBI Taxonomy" id="435914"/>
    <lineage>
        <taxon>Bacteria</taxon>
        <taxon>Bacillati</taxon>
        <taxon>Actinomycetota</taxon>
        <taxon>Actinomycetes</taxon>
        <taxon>Mycobacteriales</taxon>
        <taxon>Fodinicola</taxon>
    </lineage>
</organism>
<evidence type="ECO:0008006" key="4">
    <source>
        <dbReference type="Google" id="ProtNLM"/>
    </source>
</evidence>
<dbReference type="EMBL" id="BAAANY010000040">
    <property type="protein sequence ID" value="GAA1716120.1"/>
    <property type="molecule type" value="Genomic_DNA"/>
</dbReference>
<gene>
    <name evidence="2" type="ORF">GCM10009765_76070</name>
</gene>
<name>A0ABP4V1L6_9ACTN</name>
<protein>
    <recommendedName>
        <fullName evidence="4">DUF4352 domain-containing protein</fullName>
    </recommendedName>
</protein>
<reference evidence="3" key="1">
    <citation type="journal article" date="2019" name="Int. J. Syst. Evol. Microbiol.">
        <title>The Global Catalogue of Microorganisms (GCM) 10K type strain sequencing project: providing services to taxonomists for standard genome sequencing and annotation.</title>
        <authorList>
            <consortium name="The Broad Institute Genomics Platform"/>
            <consortium name="The Broad Institute Genome Sequencing Center for Infectious Disease"/>
            <person name="Wu L."/>
            <person name="Ma J."/>
        </authorList>
    </citation>
    <scope>NUCLEOTIDE SEQUENCE [LARGE SCALE GENOMIC DNA]</scope>
    <source>
        <strain evidence="3">JCM 14718</strain>
    </source>
</reference>
<evidence type="ECO:0000313" key="3">
    <source>
        <dbReference type="Proteomes" id="UP001500618"/>
    </source>
</evidence>
<dbReference type="RefSeq" id="WP_344314905.1">
    <property type="nucleotide sequence ID" value="NZ_BAAANY010000040.1"/>
</dbReference>